<evidence type="ECO:0000313" key="3">
    <source>
        <dbReference type="Proteomes" id="UP001415857"/>
    </source>
</evidence>
<feature type="domain" description="Reverse transcriptase zinc-binding" evidence="1">
    <location>
        <begin position="86"/>
        <end position="170"/>
    </location>
</feature>
<evidence type="ECO:0000259" key="1">
    <source>
        <dbReference type="Pfam" id="PF13966"/>
    </source>
</evidence>
<accession>A0AAP0NEI3</accession>
<comment type="caution">
    <text evidence="2">The sequence shown here is derived from an EMBL/GenBank/DDBJ whole genome shotgun (WGS) entry which is preliminary data.</text>
</comment>
<evidence type="ECO:0000313" key="2">
    <source>
        <dbReference type="EMBL" id="KAK9270621.1"/>
    </source>
</evidence>
<proteinExistence type="predicted"/>
<sequence>MVLMDFWHKNWLGDSIVNLLQIPTIAAQTLHCPVQWFIPNSNWSIAEAHTSAFPDVSASILQLPLSIDETDNCMVWPSSSTGHMTIAAAYSYCGPALPAVSWAKHLWKSYVPPRIATVALRLLWDRLPTELELQKRCFHIASCCSLCHSFSHGETITHLFLHCDSAKGLWSWLACVSCISSFYGYIHLEFWTYVVSRTFGPQFFLLSYWSFLKYGMLEIFPDLRAKDLI</sequence>
<organism evidence="2 3">
    <name type="scientific">Liquidambar formosana</name>
    <name type="common">Formosan gum</name>
    <dbReference type="NCBI Taxonomy" id="63359"/>
    <lineage>
        <taxon>Eukaryota</taxon>
        <taxon>Viridiplantae</taxon>
        <taxon>Streptophyta</taxon>
        <taxon>Embryophyta</taxon>
        <taxon>Tracheophyta</taxon>
        <taxon>Spermatophyta</taxon>
        <taxon>Magnoliopsida</taxon>
        <taxon>eudicotyledons</taxon>
        <taxon>Gunneridae</taxon>
        <taxon>Pentapetalae</taxon>
        <taxon>Saxifragales</taxon>
        <taxon>Altingiaceae</taxon>
        <taxon>Liquidambar</taxon>
    </lineage>
</organism>
<protein>
    <recommendedName>
        <fullName evidence="1">Reverse transcriptase zinc-binding domain-containing protein</fullName>
    </recommendedName>
</protein>
<reference evidence="2 3" key="1">
    <citation type="journal article" date="2024" name="Plant J.">
        <title>Genome sequences and population genomics reveal climatic adaptation and genomic divergence between two closely related sweetgum species.</title>
        <authorList>
            <person name="Xu W.Q."/>
            <person name="Ren C.Q."/>
            <person name="Zhang X.Y."/>
            <person name="Comes H.P."/>
            <person name="Liu X.H."/>
            <person name="Li Y.G."/>
            <person name="Kettle C.J."/>
            <person name="Jalonen R."/>
            <person name="Gaisberger H."/>
            <person name="Ma Y.Z."/>
            <person name="Qiu Y.X."/>
        </authorList>
    </citation>
    <scope>NUCLEOTIDE SEQUENCE [LARGE SCALE GENOMIC DNA]</scope>
    <source>
        <strain evidence="2">Hangzhou</strain>
    </source>
</reference>
<keyword evidence="3" id="KW-1185">Reference proteome</keyword>
<dbReference type="InterPro" id="IPR026960">
    <property type="entry name" value="RVT-Znf"/>
</dbReference>
<gene>
    <name evidence="2" type="ORF">L1049_026203</name>
</gene>
<dbReference type="EMBL" id="JBBPBK010000014">
    <property type="protein sequence ID" value="KAK9270621.1"/>
    <property type="molecule type" value="Genomic_DNA"/>
</dbReference>
<name>A0AAP0NEI3_LIQFO</name>
<dbReference type="Proteomes" id="UP001415857">
    <property type="component" value="Unassembled WGS sequence"/>
</dbReference>
<dbReference type="Pfam" id="PF13966">
    <property type="entry name" value="zf-RVT"/>
    <property type="match status" value="1"/>
</dbReference>
<dbReference type="AlphaFoldDB" id="A0AAP0NEI3"/>